<reference evidence="4" key="1">
    <citation type="submission" date="2020-05" db="EMBL/GenBank/DDBJ databases">
        <title>Genomic Encyclopedia of Type Strains, Phase IV (KMG-V): Genome sequencing to study the core and pangenomes of soil and plant-associated prokaryotes.</title>
        <authorList>
            <person name="Whitman W."/>
        </authorList>
    </citation>
    <scope>NUCLEOTIDE SEQUENCE</scope>
    <source>
        <strain evidence="4">16F</strain>
    </source>
</reference>
<feature type="domain" description="Fibronectin type-III" evidence="3">
    <location>
        <begin position="840"/>
        <end position="935"/>
    </location>
</feature>
<dbReference type="RefSeq" id="WP_173779590.1">
    <property type="nucleotide sequence ID" value="NZ_JABSNO010000015.1"/>
</dbReference>
<dbReference type="SMART" id="SM00060">
    <property type="entry name" value="FN3"/>
    <property type="match status" value="3"/>
</dbReference>
<dbReference type="PROSITE" id="PS50853">
    <property type="entry name" value="FN3"/>
    <property type="match status" value="3"/>
</dbReference>
<dbReference type="AlphaFoldDB" id="A0A8J8G976"/>
<dbReference type="CDD" id="cd00063">
    <property type="entry name" value="FN3"/>
    <property type="match status" value="1"/>
</dbReference>
<dbReference type="Gene3D" id="2.60.40.10">
    <property type="entry name" value="Immunoglobulins"/>
    <property type="match status" value="3"/>
</dbReference>
<feature type="domain" description="Fibronectin type-III" evidence="3">
    <location>
        <begin position="328"/>
        <end position="425"/>
    </location>
</feature>
<dbReference type="InterPro" id="IPR036116">
    <property type="entry name" value="FN3_sf"/>
</dbReference>
<evidence type="ECO:0000256" key="2">
    <source>
        <dbReference type="SAM" id="SignalP"/>
    </source>
</evidence>
<evidence type="ECO:0000313" key="4">
    <source>
        <dbReference type="EMBL" id="NRS93005.1"/>
    </source>
</evidence>
<accession>A0A8J8G976</accession>
<organism evidence="4 5">
    <name type="scientific">Frigoriflavimonas asaccharolytica</name>
    <dbReference type="NCBI Taxonomy" id="2735899"/>
    <lineage>
        <taxon>Bacteria</taxon>
        <taxon>Pseudomonadati</taxon>
        <taxon>Bacteroidota</taxon>
        <taxon>Flavobacteriia</taxon>
        <taxon>Flavobacteriales</taxon>
        <taxon>Weeksellaceae</taxon>
        <taxon>Frigoriflavimonas</taxon>
    </lineage>
</organism>
<dbReference type="InterPro" id="IPR026444">
    <property type="entry name" value="Secre_tail"/>
</dbReference>
<gene>
    <name evidence="4" type="ORF">HNQ03_002090</name>
</gene>
<dbReference type="EMBL" id="JABSNO010000015">
    <property type="protein sequence ID" value="NRS93005.1"/>
    <property type="molecule type" value="Genomic_DNA"/>
</dbReference>
<sequence>MKKLYTKTWHWCRGFKKAGISALVLFGAAQTFNAQVNLYTFSQSSGSFNSIASTGTLVTGSDATTTNTNDTAGWTIAIPFTYNFNNTNYTSLYANSNGGVTFGATTYSSSSLISTSTAYSGSISVMDRDLWGVFYSSGVTTSGSNVITGVTSFLGMEVGKFLNSANGIPTGATVTAFDAGAGTITMSANATSSSATAAIRYGTGKILTSVEGTAPNRVFVVEWIGYNDYSSSTTAQSFLNFQLRLEETTNKVNIVYGSQFNNSTGSKTNQIGLRGATNADYNNRLGAVANPWTATAAGTSNSSSVSRDNTNFPAAGLTFTWSPPTCLPPSTSVYSGTTSSSTNISWNASSSAPANGYQLYYSTTNVAPTSATVLNSTNSVSSATNMVSITGLNTATNYFVWGRAVCSSSDSSIWSSFNNFTTLCTAFATPYSQNFDTTATGTSTVNNAPTCWTYLETAGSAAYGYVSTSNNQSAPNSYYLYNSSDNAGNVMLVSPQTTNLSDGTKRVKFSARATAGYILEIGTVSNVADPASYTALSSGATITLTAAYAQYIVNIPAGGSNNLAFRHGLGGTYRGIYLDDITVEAIPSCIAPTAASITGATASSLSVAWTAASPAPALGYQVYYSTTNAAPTGATVLTASNSVSSATTTATISGLPADVVQYVWVRSNCTTGDQSAWVSAGSANTGYCLPSASGTTYWISNFSSTSAATNIAHTGTATGAGGYKNLTATSKIANFAGSVTPINISLGSGTTPTAGFAVWIDWNNNLSFEASEKVYGTTSYINSTSGATITVPAAQALGNYRMRVAANYNSSTVVDPCAAITNGEYLDAIFEVVTPPTCTAPSAVVASAITTTTATVSWTAPATAPGIGYDVYYSTTNTAPMASTTPTTTAAATTVNLSGLTQSTVYYVWVRSSCSSADQSTWTGMPSFTTVTPAPINDNCAGAIAVTPGAIVSQNPVTSSTVNATTDSAPTCGFSANRNVWFSIVVPASGNVTIETTSATGSTLTDTILNVYTGICGALTSIGCNDDISAGSNNFSKVVLTNQAPGSTILASVWAYSTGDGAFRISAYDGSLATGESFVKENGVNIYPNPFSDFIRISDVKDVVSVSIVDMAGRIVKTVKPANEINLSSLKSGMYLINLTMKDGSVKTVKSIKK</sequence>
<dbReference type="Gene3D" id="2.60.120.200">
    <property type="match status" value="1"/>
</dbReference>
<dbReference type="Pfam" id="PF00041">
    <property type="entry name" value="fn3"/>
    <property type="match status" value="2"/>
</dbReference>
<dbReference type="Pfam" id="PF20009">
    <property type="entry name" value="GEVED"/>
    <property type="match status" value="1"/>
</dbReference>
<keyword evidence="5" id="KW-1185">Reference proteome</keyword>
<dbReference type="NCBIfam" id="TIGR04183">
    <property type="entry name" value="Por_Secre_tail"/>
    <property type="match status" value="1"/>
</dbReference>
<dbReference type="SUPFAM" id="SSF49265">
    <property type="entry name" value="Fibronectin type III"/>
    <property type="match status" value="2"/>
</dbReference>
<evidence type="ECO:0000256" key="1">
    <source>
        <dbReference type="ARBA" id="ARBA00022729"/>
    </source>
</evidence>
<name>A0A8J8G976_9FLAO</name>
<proteinExistence type="predicted"/>
<dbReference type="InterPro" id="IPR045474">
    <property type="entry name" value="GEVED"/>
</dbReference>
<dbReference type="Proteomes" id="UP000610746">
    <property type="component" value="Unassembled WGS sequence"/>
</dbReference>
<keyword evidence="1 2" id="KW-0732">Signal</keyword>
<comment type="caution">
    <text evidence="4">The sequence shown here is derived from an EMBL/GenBank/DDBJ whole genome shotgun (WGS) entry which is preliminary data.</text>
</comment>
<dbReference type="InterPro" id="IPR003961">
    <property type="entry name" value="FN3_dom"/>
</dbReference>
<feature type="chain" id="PRO_5035151612" description="Fibronectin type-III domain-containing protein" evidence="2">
    <location>
        <begin position="35"/>
        <end position="1154"/>
    </location>
</feature>
<feature type="domain" description="Fibronectin type-III" evidence="3">
    <location>
        <begin position="591"/>
        <end position="688"/>
    </location>
</feature>
<evidence type="ECO:0000259" key="3">
    <source>
        <dbReference type="PROSITE" id="PS50853"/>
    </source>
</evidence>
<dbReference type="Pfam" id="PF18962">
    <property type="entry name" value="Por_Secre_tail"/>
    <property type="match status" value="1"/>
</dbReference>
<dbReference type="InterPro" id="IPR013783">
    <property type="entry name" value="Ig-like_fold"/>
</dbReference>
<protein>
    <recommendedName>
        <fullName evidence="3">Fibronectin type-III domain-containing protein</fullName>
    </recommendedName>
</protein>
<feature type="signal peptide" evidence="2">
    <location>
        <begin position="1"/>
        <end position="34"/>
    </location>
</feature>
<evidence type="ECO:0000313" key="5">
    <source>
        <dbReference type="Proteomes" id="UP000610746"/>
    </source>
</evidence>